<dbReference type="GO" id="GO:0032259">
    <property type="term" value="P:methylation"/>
    <property type="evidence" value="ECO:0007669"/>
    <property type="project" value="UniProtKB-KW"/>
</dbReference>
<dbReference type="Gene3D" id="3.40.50.150">
    <property type="entry name" value="Vaccinia Virus protein VP39"/>
    <property type="match status" value="1"/>
</dbReference>
<gene>
    <name evidence="4" type="ORF">OW763_09170</name>
</gene>
<reference evidence="4" key="1">
    <citation type="submission" date="2022-12" db="EMBL/GenBank/DDBJ databases">
        <authorList>
            <person name="Wang J."/>
        </authorList>
    </citation>
    <scope>NUCLEOTIDE SEQUENCE</scope>
    <source>
        <strain evidence="4">HY-45-18</strain>
    </source>
</reference>
<comment type="caution">
    <text evidence="4">The sequence shown here is derived from an EMBL/GenBank/DDBJ whole genome shotgun (WGS) entry which is preliminary data.</text>
</comment>
<dbReference type="GO" id="GO:0008168">
    <property type="term" value="F:methyltransferase activity"/>
    <property type="evidence" value="ECO:0007669"/>
    <property type="project" value="UniProtKB-KW"/>
</dbReference>
<keyword evidence="5" id="KW-1185">Reference proteome</keyword>
<name>A0ABT4CZV1_9CLOT</name>
<feature type="coiled-coil region" evidence="3">
    <location>
        <begin position="278"/>
        <end position="550"/>
    </location>
</feature>
<dbReference type="SUPFAM" id="SSF58104">
    <property type="entry name" value="Methyl-accepting chemotaxis protein (MCP) signaling domain"/>
    <property type="match status" value="1"/>
</dbReference>
<keyword evidence="1 4" id="KW-0489">Methyltransferase</keyword>
<organism evidence="4 5">
    <name type="scientific">Clostridium aestuarii</name>
    <dbReference type="NCBI Taxonomy" id="338193"/>
    <lineage>
        <taxon>Bacteria</taxon>
        <taxon>Bacillati</taxon>
        <taxon>Bacillota</taxon>
        <taxon>Clostridia</taxon>
        <taxon>Eubacteriales</taxon>
        <taxon>Clostridiaceae</taxon>
        <taxon>Clostridium</taxon>
    </lineage>
</organism>
<dbReference type="Pfam" id="PF13578">
    <property type="entry name" value="Methyltransf_24"/>
    <property type="match status" value="1"/>
</dbReference>
<proteinExistence type="predicted"/>
<sequence>MEEWIYHNPKFECDKVNYELLRYSPWSGHRNFAYDFVSFFKPETIVELGSHYGCSAFAFTQSIKDFNLKTHFYAVDTWAGDDFTRNDYENDVYSVFKETADKFYANQNINMLRMTFDKALLSFEDMSIDVLHIDGSHHYDDVKHDFYNWLPKLKSDGIILLHDISEDIVLGDIMGSNKFWDEISKEFKNTIRFDFSWGLGAIFLAEEKYMSAISKIDLEKYQRHNNALSVEYREELRKNYFALKDNIVHINSLYEQLKIKDYHLNKYKDDTLGKSKYIEKLQKQVVEKDKVLNEYNENTQGKDKYIEKLQKQVVEKDKVLNEYNENTQGKDKYIEELEKQVVEKDKVLNEYNENTQGKDKYIEKLEKQVVERDKALNEYNENTQGKDKYIEKLEKQVVERDKVLNEYNENTQGKDKYIEELEKEAVERDKVLNEYNENVQGKDRYIEELEKEAVERDKALNEYNENVERKERYMEELEKQVKERDKALNGYNENVQGKDEYIEELEKKVIEREKVLNKYNESIQKREIYIENLEKQVKEKEKYIYEIEEKIRKSFFGKFIK</sequence>
<keyword evidence="3" id="KW-0175">Coiled coil</keyword>
<dbReference type="SUPFAM" id="SSF53335">
    <property type="entry name" value="S-adenosyl-L-methionine-dependent methyltransferases"/>
    <property type="match status" value="1"/>
</dbReference>
<dbReference type="EC" id="2.1.1.-" evidence="4"/>
<dbReference type="Proteomes" id="UP001078443">
    <property type="component" value="Unassembled WGS sequence"/>
</dbReference>
<keyword evidence="2 4" id="KW-0808">Transferase</keyword>
<evidence type="ECO:0000256" key="1">
    <source>
        <dbReference type="ARBA" id="ARBA00022603"/>
    </source>
</evidence>
<evidence type="ECO:0000313" key="5">
    <source>
        <dbReference type="Proteomes" id="UP001078443"/>
    </source>
</evidence>
<dbReference type="PANTHER" id="PTHR40048:SF1">
    <property type="entry name" value="RHAMNOSYL O-METHYLTRANSFERASE"/>
    <property type="match status" value="1"/>
</dbReference>
<accession>A0ABT4CZV1</accession>
<dbReference type="InterPro" id="IPR029063">
    <property type="entry name" value="SAM-dependent_MTases_sf"/>
</dbReference>
<dbReference type="RefSeq" id="WP_268040811.1">
    <property type="nucleotide sequence ID" value="NZ_JAPQER010000003.1"/>
</dbReference>
<dbReference type="EMBL" id="JAPQER010000003">
    <property type="protein sequence ID" value="MCY6484509.1"/>
    <property type="molecule type" value="Genomic_DNA"/>
</dbReference>
<evidence type="ECO:0000313" key="4">
    <source>
        <dbReference type="EMBL" id="MCY6484509.1"/>
    </source>
</evidence>
<protein>
    <submittedName>
        <fullName evidence="4">Class I SAM-dependent methyltransferase</fullName>
        <ecNumber evidence="4">2.1.1.-</ecNumber>
    </submittedName>
</protein>
<evidence type="ECO:0000256" key="3">
    <source>
        <dbReference type="SAM" id="Coils"/>
    </source>
</evidence>
<dbReference type="PANTHER" id="PTHR40048">
    <property type="entry name" value="RHAMNOSYL O-METHYLTRANSFERASE"/>
    <property type="match status" value="1"/>
</dbReference>
<evidence type="ECO:0000256" key="2">
    <source>
        <dbReference type="ARBA" id="ARBA00022679"/>
    </source>
</evidence>